<comment type="caution">
    <text evidence="2">The sequence shown here is derived from an EMBL/GenBank/DDBJ whole genome shotgun (WGS) entry which is preliminary data.</text>
</comment>
<evidence type="ECO:0000313" key="3">
    <source>
        <dbReference type="Proteomes" id="UP000249524"/>
    </source>
</evidence>
<proteinExistence type="predicted"/>
<dbReference type="RefSeq" id="WP_111274583.1">
    <property type="nucleotide sequence ID" value="NZ_QFYS01000001.1"/>
</dbReference>
<sequence length="142" mass="15094">MSILNRAAGVAIAAAVGLSAVGAEAQTAKSPVELCKGGQLAVVRMNAVKPGAKAAYEKAARDHLAWYRSHGYAQNRLMVGPVITGDRANGYTASETEFASIHMDSPGVPPDKRDAGWDAYVKAYRDSSDLTVDKFVCLREPK</sequence>
<feature type="signal peptide" evidence="1">
    <location>
        <begin position="1"/>
        <end position="25"/>
    </location>
</feature>
<reference evidence="2 3" key="1">
    <citation type="submission" date="2018-05" db="EMBL/GenBank/DDBJ databases">
        <authorList>
            <person name="Lanie J.A."/>
            <person name="Ng W.-L."/>
            <person name="Kazmierczak K.M."/>
            <person name="Andrzejewski T.M."/>
            <person name="Davidsen T.M."/>
            <person name="Wayne K.J."/>
            <person name="Tettelin H."/>
            <person name="Glass J.I."/>
            <person name="Rusch D."/>
            <person name="Podicherti R."/>
            <person name="Tsui H.-C.T."/>
            <person name="Winkler M.E."/>
        </authorList>
    </citation>
    <scope>NUCLEOTIDE SEQUENCE [LARGE SCALE GENOMIC DNA]</scope>
    <source>
        <strain evidence="2 3">BUT-10</strain>
    </source>
</reference>
<evidence type="ECO:0008006" key="4">
    <source>
        <dbReference type="Google" id="ProtNLM"/>
    </source>
</evidence>
<dbReference type="OrthoDB" id="5732830at2"/>
<evidence type="ECO:0000313" key="2">
    <source>
        <dbReference type="EMBL" id="RAK69092.1"/>
    </source>
</evidence>
<organism evidence="2 3">
    <name type="scientific">Phenylobacterium kunshanense</name>
    <dbReference type="NCBI Taxonomy" id="1445034"/>
    <lineage>
        <taxon>Bacteria</taxon>
        <taxon>Pseudomonadati</taxon>
        <taxon>Pseudomonadota</taxon>
        <taxon>Alphaproteobacteria</taxon>
        <taxon>Caulobacterales</taxon>
        <taxon>Caulobacteraceae</taxon>
        <taxon>Phenylobacterium</taxon>
    </lineage>
</organism>
<evidence type="ECO:0000256" key="1">
    <source>
        <dbReference type="SAM" id="SignalP"/>
    </source>
</evidence>
<accession>A0A328BP25</accession>
<keyword evidence="1" id="KW-0732">Signal</keyword>
<protein>
    <recommendedName>
        <fullName evidence="4">DUF1330 domain-containing protein</fullName>
    </recommendedName>
</protein>
<feature type="chain" id="PRO_5016408863" description="DUF1330 domain-containing protein" evidence="1">
    <location>
        <begin position="26"/>
        <end position="142"/>
    </location>
</feature>
<keyword evidence="3" id="KW-1185">Reference proteome</keyword>
<gene>
    <name evidence="2" type="ORF">DJ019_03545</name>
</gene>
<dbReference type="AlphaFoldDB" id="A0A328BP25"/>
<name>A0A328BP25_9CAUL</name>
<dbReference type="EMBL" id="QFYS01000001">
    <property type="protein sequence ID" value="RAK69092.1"/>
    <property type="molecule type" value="Genomic_DNA"/>
</dbReference>
<dbReference type="Proteomes" id="UP000249524">
    <property type="component" value="Unassembled WGS sequence"/>
</dbReference>